<dbReference type="InterPro" id="IPR001155">
    <property type="entry name" value="OxRdtase_FMN_N"/>
</dbReference>
<dbReference type="SUPFAM" id="SSF51395">
    <property type="entry name" value="FMN-linked oxidoreductases"/>
    <property type="match status" value="1"/>
</dbReference>
<dbReference type="OrthoDB" id="9772736at2"/>
<feature type="domain" description="NADH:flavin oxidoreductase/NADH oxidase N-terminal" evidence="3">
    <location>
        <begin position="40"/>
        <end position="271"/>
    </location>
</feature>
<sequence>MSYPRVASLKSSEAFRRHLSESAIEIPFADDVADGPDSPLAQPLQVHGQRIGNRFCILPMEGWDGTKDGKPTELTRRRWQNFGLSGAKLIWGGEAVAVRRDGRANPNQLMINEANLGEIADLRKLLVDTHAEQFESTDDLMVGIQLTHSGRYARPNEKTKPEPRVPQRNRVLDRRVGVTDDSAILSDDELSRLVDDFIVAAVAAERAGFTFVDVKHCHGYLGHELLAAVQRPGKYGGSFDNRTRFLRDVVAGIDAATTNMHIGVRLSVFDFMPYCPGDDRVGIPEPESETTKIFGATPDGTAIDLAEPSQLIKLMQEIGIRMVCTTAGSPYYNPHIQRPAFFPPSDGYQPPEDPLAGVARQIAAVAELKRQHPEMIFIGSGYTYLQDYLPQVAQAVIEQKMADSIGLGRMVLSYPELPADVIAGEDWQRKKVCRTFSDCTTAPRKGIVSGCYPLDPFYKKRPERELLKAAKAKLNS</sequence>
<protein>
    <submittedName>
        <fullName evidence="4">NADPH dehydrogenase</fullName>
        <ecNumber evidence="4">1.6.99.1</ecNumber>
    </submittedName>
</protein>
<dbReference type="GO" id="GO:0003959">
    <property type="term" value="F:NADPH dehydrogenase activity"/>
    <property type="evidence" value="ECO:0007669"/>
    <property type="project" value="UniProtKB-EC"/>
</dbReference>
<evidence type="ECO:0000313" key="4">
    <source>
        <dbReference type="EMBL" id="TWU16036.1"/>
    </source>
</evidence>
<dbReference type="EMBL" id="SJPU01000002">
    <property type="protein sequence ID" value="TWU16036.1"/>
    <property type="molecule type" value="Genomic_DNA"/>
</dbReference>
<dbReference type="RefSeq" id="WP_146407774.1">
    <property type="nucleotide sequence ID" value="NZ_SJPU01000002.1"/>
</dbReference>
<dbReference type="AlphaFoldDB" id="A0A5C6BXR2"/>
<organism evidence="4 5">
    <name type="scientific">Allorhodopirellula heiligendammensis</name>
    <dbReference type="NCBI Taxonomy" id="2714739"/>
    <lineage>
        <taxon>Bacteria</taxon>
        <taxon>Pseudomonadati</taxon>
        <taxon>Planctomycetota</taxon>
        <taxon>Planctomycetia</taxon>
        <taxon>Pirellulales</taxon>
        <taxon>Pirellulaceae</taxon>
        <taxon>Allorhodopirellula</taxon>
    </lineage>
</organism>
<keyword evidence="5" id="KW-1185">Reference proteome</keyword>
<gene>
    <name evidence="4" type="primary">namA</name>
    <name evidence="4" type="ORF">Poly21_32410</name>
</gene>
<evidence type="ECO:0000256" key="1">
    <source>
        <dbReference type="ARBA" id="ARBA00022630"/>
    </source>
</evidence>
<dbReference type="Proteomes" id="UP000319908">
    <property type="component" value="Unassembled WGS sequence"/>
</dbReference>
<dbReference type="PANTHER" id="PTHR43656:SF2">
    <property type="entry name" value="BINDING OXIDOREDUCTASE, PUTATIVE (AFU_ORTHOLOGUE AFUA_2G08260)-RELATED"/>
    <property type="match status" value="1"/>
</dbReference>
<reference evidence="4 5" key="1">
    <citation type="journal article" date="2020" name="Antonie Van Leeuwenhoek">
        <title>Rhodopirellula heiligendammensis sp. nov., Rhodopirellula pilleata sp. nov., and Rhodopirellula solitaria sp. nov. isolated from natural or artificial marine surfaces in Northern Germany and California, USA, and emended description of the genus Rhodopirellula.</title>
        <authorList>
            <person name="Kallscheuer N."/>
            <person name="Wiegand S."/>
            <person name="Jogler M."/>
            <person name="Boedeker C."/>
            <person name="Peeters S.H."/>
            <person name="Rast P."/>
            <person name="Heuer A."/>
            <person name="Jetten M.S.M."/>
            <person name="Rohde M."/>
            <person name="Jogler C."/>
        </authorList>
    </citation>
    <scope>NUCLEOTIDE SEQUENCE [LARGE SCALE GENOMIC DNA]</scope>
    <source>
        <strain evidence="4 5">Poly21</strain>
    </source>
</reference>
<comment type="caution">
    <text evidence="4">The sequence shown here is derived from an EMBL/GenBank/DDBJ whole genome shotgun (WGS) entry which is preliminary data.</text>
</comment>
<dbReference type="EC" id="1.6.99.1" evidence="4"/>
<accession>A0A5C6BXR2</accession>
<evidence type="ECO:0000313" key="5">
    <source>
        <dbReference type="Proteomes" id="UP000319908"/>
    </source>
</evidence>
<proteinExistence type="predicted"/>
<dbReference type="InterPro" id="IPR051799">
    <property type="entry name" value="NADH_flavin_oxidoreductase"/>
</dbReference>
<dbReference type="Gene3D" id="3.20.20.70">
    <property type="entry name" value="Aldolase class I"/>
    <property type="match status" value="1"/>
</dbReference>
<evidence type="ECO:0000259" key="3">
    <source>
        <dbReference type="Pfam" id="PF00724"/>
    </source>
</evidence>
<dbReference type="GO" id="GO:0010181">
    <property type="term" value="F:FMN binding"/>
    <property type="evidence" value="ECO:0007669"/>
    <property type="project" value="InterPro"/>
</dbReference>
<name>A0A5C6BXR2_9BACT</name>
<dbReference type="Pfam" id="PF00724">
    <property type="entry name" value="Oxidored_FMN"/>
    <property type="match status" value="1"/>
</dbReference>
<keyword evidence="1" id="KW-0285">Flavoprotein</keyword>
<evidence type="ECO:0000256" key="2">
    <source>
        <dbReference type="ARBA" id="ARBA00023002"/>
    </source>
</evidence>
<dbReference type="InterPro" id="IPR013785">
    <property type="entry name" value="Aldolase_TIM"/>
</dbReference>
<dbReference type="PANTHER" id="PTHR43656">
    <property type="entry name" value="BINDING OXIDOREDUCTASE, PUTATIVE (AFU_ORTHOLOGUE AFUA_2G08260)-RELATED"/>
    <property type="match status" value="1"/>
</dbReference>
<keyword evidence="2 4" id="KW-0560">Oxidoreductase</keyword>